<proteinExistence type="predicted"/>
<gene>
    <name evidence="1" type="ORF">UFOPK3423_00475</name>
</gene>
<evidence type="ECO:0000313" key="1">
    <source>
        <dbReference type="EMBL" id="CAB4865647.1"/>
    </source>
</evidence>
<dbReference type="InterPro" id="IPR023850">
    <property type="entry name" value="MftB"/>
</dbReference>
<sequence length="94" mass="10139">MSTADFDLDRAWSLDPQVALRPERFGALAYHFGTRRLSLLRSPRLLEVMRGLDTAPTAREACLAAGVAESELPQLRSALGTLAGNGMLAERVAA</sequence>
<dbReference type="NCBIfam" id="TIGR03967">
    <property type="entry name" value="mycofact_MftB"/>
    <property type="match status" value="1"/>
</dbReference>
<accession>A0A6J7D4A4</accession>
<name>A0A6J7D4A4_9ZZZZ</name>
<protein>
    <submittedName>
        <fullName evidence="1">Unannotated protein</fullName>
    </submittedName>
</protein>
<dbReference type="Pfam" id="PF26520">
    <property type="entry name" value="MftB_chaperone"/>
    <property type="match status" value="1"/>
</dbReference>
<dbReference type="EMBL" id="CAFBLQ010000036">
    <property type="protein sequence ID" value="CAB4865647.1"/>
    <property type="molecule type" value="Genomic_DNA"/>
</dbReference>
<organism evidence="1">
    <name type="scientific">freshwater metagenome</name>
    <dbReference type="NCBI Taxonomy" id="449393"/>
    <lineage>
        <taxon>unclassified sequences</taxon>
        <taxon>metagenomes</taxon>
        <taxon>ecological metagenomes</taxon>
    </lineage>
</organism>
<dbReference type="AlphaFoldDB" id="A0A6J7D4A4"/>
<reference evidence="1" key="1">
    <citation type="submission" date="2020-05" db="EMBL/GenBank/DDBJ databases">
        <authorList>
            <person name="Chiriac C."/>
            <person name="Salcher M."/>
            <person name="Ghai R."/>
            <person name="Kavagutti S V."/>
        </authorList>
    </citation>
    <scope>NUCLEOTIDE SEQUENCE</scope>
</reference>